<organism evidence="1 2">
    <name type="scientific">Toxoplasma gondii GAB2-2007-GAL-DOM2</name>
    <dbReference type="NCBI Taxonomy" id="1130820"/>
    <lineage>
        <taxon>Eukaryota</taxon>
        <taxon>Sar</taxon>
        <taxon>Alveolata</taxon>
        <taxon>Apicomplexa</taxon>
        <taxon>Conoidasida</taxon>
        <taxon>Coccidia</taxon>
        <taxon>Eucoccidiorida</taxon>
        <taxon>Eimeriorina</taxon>
        <taxon>Sarcocystidae</taxon>
        <taxon>Toxoplasma</taxon>
    </lineage>
</organism>
<evidence type="ECO:0000313" key="2">
    <source>
        <dbReference type="Proteomes" id="UP000028837"/>
    </source>
</evidence>
<dbReference type="Proteomes" id="UP000028837">
    <property type="component" value="Unassembled WGS sequence"/>
</dbReference>
<name>A0A086JVM5_TOXGO</name>
<proteinExistence type="predicted"/>
<reference evidence="1 2" key="1">
    <citation type="submission" date="2014-02" db="EMBL/GenBank/DDBJ databases">
        <authorList>
            <person name="Sibley D."/>
            <person name="Venepally P."/>
            <person name="Karamycheva S."/>
            <person name="Hadjithomas M."/>
            <person name="Khan A."/>
            <person name="Brunk B."/>
            <person name="Roos D."/>
            <person name="Caler E."/>
            <person name="Lorenzi H."/>
        </authorList>
    </citation>
    <scope>NUCLEOTIDE SEQUENCE [LARGE SCALE GENOMIC DNA]</scope>
    <source>
        <strain evidence="1 2">GAB2-2007-GAL-DOM2</strain>
    </source>
</reference>
<comment type="caution">
    <text evidence="1">The sequence shown here is derived from an EMBL/GenBank/DDBJ whole genome shotgun (WGS) entry which is preliminary data.</text>
</comment>
<protein>
    <submittedName>
        <fullName evidence="1">Uncharacterized protein</fullName>
    </submittedName>
</protein>
<accession>A0A086JVM5</accession>
<sequence>MLEKRRLRRLDLHYVHEYFSTCGVWEHFSDETFQRQHFDSSGAFDESANLYSLPTSFRRMSTRTLFISVVRILETLSLRSCSIVYRKQTYGLQVNTCSPQLTV</sequence>
<dbReference type="EMBL" id="AHZU02001113">
    <property type="protein sequence ID" value="KFG36193.1"/>
    <property type="molecule type" value="Genomic_DNA"/>
</dbReference>
<dbReference type="AlphaFoldDB" id="A0A086JVM5"/>
<dbReference type="VEuPathDB" id="ToxoDB:TGDOM2_400120"/>
<evidence type="ECO:0000313" key="1">
    <source>
        <dbReference type="EMBL" id="KFG36193.1"/>
    </source>
</evidence>
<gene>
    <name evidence="1" type="ORF">TGDOM2_400120</name>
</gene>